<reference evidence="1" key="1">
    <citation type="submission" date="2014-09" db="EMBL/GenBank/DDBJ databases">
        <authorList>
            <person name="Magalhaes I.L.F."/>
            <person name="Oliveira U."/>
            <person name="Santos F.R."/>
            <person name="Vidigal T.H.D.A."/>
            <person name="Brescovit A.D."/>
            <person name="Santos A.J."/>
        </authorList>
    </citation>
    <scope>NUCLEOTIDE SEQUENCE</scope>
    <source>
        <tissue evidence="1">Shoot tissue taken approximately 20 cm above the soil surface</tissue>
    </source>
</reference>
<evidence type="ECO:0000313" key="1">
    <source>
        <dbReference type="EMBL" id="JAD17458.1"/>
    </source>
</evidence>
<sequence>MSQEWLENSFWSCFLDLSYPYEAMSLFALAVIPFVWSQDDHEHNSQFQCYLCTFLGHAGAQ</sequence>
<dbReference type="AlphaFoldDB" id="A0A0A8XXH3"/>
<accession>A0A0A8XXH3</accession>
<proteinExistence type="predicted"/>
<protein>
    <submittedName>
        <fullName evidence="1">Uncharacterized protein</fullName>
    </submittedName>
</protein>
<reference evidence="1" key="2">
    <citation type="journal article" date="2015" name="Data Brief">
        <title>Shoot transcriptome of the giant reed, Arundo donax.</title>
        <authorList>
            <person name="Barrero R.A."/>
            <person name="Guerrero F.D."/>
            <person name="Moolhuijzen P."/>
            <person name="Goolsby J.A."/>
            <person name="Tidwell J."/>
            <person name="Bellgard S.E."/>
            <person name="Bellgard M.I."/>
        </authorList>
    </citation>
    <scope>NUCLEOTIDE SEQUENCE</scope>
    <source>
        <tissue evidence="1">Shoot tissue taken approximately 20 cm above the soil surface</tissue>
    </source>
</reference>
<dbReference type="EMBL" id="GBRH01280437">
    <property type="protein sequence ID" value="JAD17458.1"/>
    <property type="molecule type" value="Transcribed_RNA"/>
</dbReference>
<name>A0A0A8XXH3_ARUDO</name>
<organism evidence="1">
    <name type="scientific">Arundo donax</name>
    <name type="common">Giant reed</name>
    <name type="synonym">Donax arundinaceus</name>
    <dbReference type="NCBI Taxonomy" id="35708"/>
    <lineage>
        <taxon>Eukaryota</taxon>
        <taxon>Viridiplantae</taxon>
        <taxon>Streptophyta</taxon>
        <taxon>Embryophyta</taxon>
        <taxon>Tracheophyta</taxon>
        <taxon>Spermatophyta</taxon>
        <taxon>Magnoliopsida</taxon>
        <taxon>Liliopsida</taxon>
        <taxon>Poales</taxon>
        <taxon>Poaceae</taxon>
        <taxon>PACMAD clade</taxon>
        <taxon>Arundinoideae</taxon>
        <taxon>Arundineae</taxon>
        <taxon>Arundo</taxon>
    </lineage>
</organism>